<dbReference type="EMBL" id="LR796660">
    <property type="protein sequence ID" value="CAB4157943.1"/>
    <property type="molecule type" value="Genomic_DNA"/>
</dbReference>
<name>A0A6J5NG96_9CAUD</name>
<proteinExistence type="predicted"/>
<sequence>MPSSYTTRNRLNKQATGEATNTWGTVLNSGGLDLIDFAADGITTISSAGATTLTTANGSTDQARARILNITATTAATVTIPALEKLYLVRNAASNADHIITNGSSSVTIYAGEIVPLITNGTTVWRFALRNVEGAKLTNLGAPTTDTDAATKKYVDDTAFSSSTTLPGQTGNAGKFVTTNGTTASWADAIPPLVVKTTTYTAVARDRLLADTTGGAFTITLPASPASGDEVFIADGGVTPSSAGWGGNNLTIGRNGSTIGGLAENLTCRTRGAAIRLTYLSGTWKVTG</sequence>
<evidence type="ECO:0000313" key="1">
    <source>
        <dbReference type="EMBL" id="CAB4157943.1"/>
    </source>
</evidence>
<organism evidence="1">
    <name type="scientific">uncultured Caudovirales phage</name>
    <dbReference type="NCBI Taxonomy" id="2100421"/>
    <lineage>
        <taxon>Viruses</taxon>
        <taxon>Duplodnaviria</taxon>
        <taxon>Heunggongvirae</taxon>
        <taxon>Uroviricota</taxon>
        <taxon>Caudoviricetes</taxon>
        <taxon>Peduoviridae</taxon>
        <taxon>Maltschvirus</taxon>
        <taxon>Maltschvirus maltsch</taxon>
    </lineage>
</organism>
<reference evidence="1" key="1">
    <citation type="submission" date="2020-04" db="EMBL/GenBank/DDBJ databases">
        <authorList>
            <person name="Chiriac C."/>
            <person name="Salcher M."/>
            <person name="Ghai R."/>
            <person name="Kavagutti S V."/>
        </authorList>
    </citation>
    <scope>NUCLEOTIDE SEQUENCE</scope>
</reference>
<accession>A0A6J5NG96</accession>
<protein>
    <recommendedName>
        <fullName evidence="2">Major tropism determinant N-terminal domain-containing protein</fullName>
    </recommendedName>
</protein>
<gene>
    <name evidence="1" type="ORF">UFOVP679_58</name>
</gene>
<evidence type="ECO:0008006" key="2">
    <source>
        <dbReference type="Google" id="ProtNLM"/>
    </source>
</evidence>